<comment type="caution">
    <text evidence="2">The sequence shown here is derived from an EMBL/GenBank/DDBJ whole genome shotgun (WGS) entry which is preliminary data.</text>
</comment>
<evidence type="ECO:0000313" key="3">
    <source>
        <dbReference type="Proteomes" id="UP001501508"/>
    </source>
</evidence>
<sequence>MVASAYDSGCMGGFYAAYGADLLCIQPGGTRLSGRHAGNHNLPSTPGQPSQRPPAQYLGVIGVSHQA</sequence>
<proteinExistence type="predicted"/>
<organism evidence="2 3">
    <name type="scientific">Ravibacter arvi</name>
    <dbReference type="NCBI Taxonomy" id="2051041"/>
    <lineage>
        <taxon>Bacteria</taxon>
        <taxon>Pseudomonadati</taxon>
        <taxon>Bacteroidota</taxon>
        <taxon>Cytophagia</taxon>
        <taxon>Cytophagales</taxon>
        <taxon>Spirosomataceae</taxon>
        <taxon>Ravibacter</taxon>
    </lineage>
</organism>
<feature type="region of interest" description="Disordered" evidence="1">
    <location>
        <begin position="34"/>
        <end position="55"/>
    </location>
</feature>
<evidence type="ECO:0000256" key="1">
    <source>
        <dbReference type="SAM" id="MobiDB-lite"/>
    </source>
</evidence>
<feature type="compositionally biased region" description="Polar residues" evidence="1">
    <location>
        <begin position="41"/>
        <end position="50"/>
    </location>
</feature>
<protein>
    <submittedName>
        <fullName evidence="2">Uncharacterized protein</fullName>
    </submittedName>
</protein>
<reference evidence="3" key="1">
    <citation type="journal article" date="2019" name="Int. J. Syst. Evol. Microbiol.">
        <title>The Global Catalogue of Microorganisms (GCM) 10K type strain sequencing project: providing services to taxonomists for standard genome sequencing and annotation.</title>
        <authorList>
            <consortium name="The Broad Institute Genomics Platform"/>
            <consortium name="The Broad Institute Genome Sequencing Center for Infectious Disease"/>
            <person name="Wu L."/>
            <person name="Ma J."/>
        </authorList>
    </citation>
    <scope>NUCLEOTIDE SEQUENCE [LARGE SCALE GENOMIC DNA]</scope>
    <source>
        <strain evidence="3">JCM 31920</strain>
    </source>
</reference>
<name>A0ABP8M4F8_9BACT</name>
<dbReference type="Proteomes" id="UP001501508">
    <property type="component" value="Unassembled WGS sequence"/>
</dbReference>
<gene>
    <name evidence="2" type="ORF">GCM10023091_31500</name>
</gene>
<accession>A0ABP8M4F8</accession>
<keyword evidence="3" id="KW-1185">Reference proteome</keyword>
<evidence type="ECO:0000313" key="2">
    <source>
        <dbReference type="EMBL" id="GAA4443261.1"/>
    </source>
</evidence>
<dbReference type="EMBL" id="BAABEY010000029">
    <property type="protein sequence ID" value="GAA4443261.1"/>
    <property type="molecule type" value="Genomic_DNA"/>
</dbReference>